<evidence type="ECO:0000313" key="14">
    <source>
        <dbReference type="EnsemblFungi" id="EJT72249"/>
    </source>
</evidence>
<dbReference type="Pfam" id="PF05546">
    <property type="entry name" value="She9_MDM33"/>
    <property type="match status" value="1"/>
</dbReference>
<dbReference type="PANTHER" id="PTHR31961">
    <property type="entry name" value="SENSITIVE TO HIGH EXPRESSION PROTEIN 9, MITOCHONDRIAL"/>
    <property type="match status" value="1"/>
</dbReference>
<dbReference type="GO" id="GO:0007007">
    <property type="term" value="P:inner mitochondrial membrane organization"/>
    <property type="evidence" value="ECO:0007669"/>
    <property type="project" value="TreeGrafter"/>
</dbReference>
<feature type="coiled-coil region" evidence="11">
    <location>
        <begin position="233"/>
        <end position="260"/>
    </location>
</feature>
<evidence type="ECO:0000256" key="8">
    <source>
        <dbReference type="ARBA" id="ARBA00023136"/>
    </source>
</evidence>
<dbReference type="Proteomes" id="UP000006039">
    <property type="component" value="Unassembled WGS sequence"/>
</dbReference>
<reference evidence="13" key="2">
    <citation type="submission" date="2010-07" db="EMBL/GenBank/DDBJ databases">
        <authorList>
            <consortium name="The Broad Institute Genome Sequencing Platform"/>
            <consortium name="Broad Institute Genome Sequencing Center for Infectious Disease"/>
            <person name="Ma L.-J."/>
            <person name="Dead R."/>
            <person name="Young S."/>
            <person name="Zeng Q."/>
            <person name="Koehrsen M."/>
            <person name="Alvarado L."/>
            <person name="Berlin A."/>
            <person name="Chapman S.B."/>
            <person name="Chen Z."/>
            <person name="Freedman E."/>
            <person name="Gellesch M."/>
            <person name="Goldberg J."/>
            <person name="Griggs A."/>
            <person name="Gujja S."/>
            <person name="Heilman E.R."/>
            <person name="Heiman D."/>
            <person name="Hepburn T."/>
            <person name="Howarth C."/>
            <person name="Jen D."/>
            <person name="Larson L."/>
            <person name="Mehta T."/>
            <person name="Neiman D."/>
            <person name="Pearson M."/>
            <person name="Roberts A."/>
            <person name="Saif S."/>
            <person name="Shea T."/>
            <person name="Shenoy N."/>
            <person name="Sisk P."/>
            <person name="Stolte C."/>
            <person name="Sykes S."/>
            <person name="Walk T."/>
            <person name="White J."/>
            <person name="Yandava C."/>
            <person name="Haas B."/>
            <person name="Nusbaum C."/>
            <person name="Birren B."/>
        </authorList>
    </citation>
    <scope>NUCLEOTIDE SEQUENCE</scope>
    <source>
        <strain evidence="13">R3-111a-1</strain>
    </source>
</reference>
<evidence type="ECO:0000256" key="9">
    <source>
        <dbReference type="ARBA" id="ARBA00024807"/>
    </source>
</evidence>
<reference evidence="14" key="4">
    <citation type="journal article" date="2015" name="G3 (Bethesda)">
        <title>Genome sequences of three phytopathogenic species of the Magnaporthaceae family of fungi.</title>
        <authorList>
            <person name="Okagaki L.H."/>
            <person name="Nunes C.C."/>
            <person name="Sailsbery J."/>
            <person name="Clay B."/>
            <person name="Brown D."/>
            <person name="John T."/>
            <person name="Oh Y."/>
            <person name="Young N."/>
            <person name="Fitzgerald M."/>
            <person name="Haas B.J."/>
            <person name="Zeng Q."/>
            <person name="Young S."/>
            <person name="Adiconis X."/>
            <person name="Fan L."/>
            <person name="Levin J.Z."/>
            <person name="Mitchell T.K."/>
            <person name="Okubara P.A."/>
            <person name="Farman M.L."/>
            <person name="Kohn L.M."/>
            <person name="Birren B."/>
            <person name="Ma L.-J."/>
            <person name="Dean R.A."/>
        </authorList>
    </citation>
    <scope>NUCLEOTIDE SEQUENCE</scope>
    <source>
        <strain evidence="14">R3-111a-1</strain>
    </source>
</reference>
<keyword evidence="4 10" id="KW-0809">Transit peptide</keyword>
<feature type="transmembrane region" description="Helical" evidence="10">
    <location>
        <begin position="434"/>
        <end position="457"/>
    </location>
</feature>
<keyword evidence="8 10" id="KW-0472">Membrane</keyword>
<protein>
    <recommendedName>
        <fullName evidence="10">Sensitive to high expression protein 9, mitochondrial</fullName>
    </recommendedName>
</protein>
<reference evidence="15" key="1">
    <citation type="submission" date="2010-07" db="EMBL/GenBank/DDBJ databases">
        <title>The genome sequence of Gaeumannomyces graminis var. tritici strain R3-111a-1.</title>
        <authorList>
            <consortium name="The Broad Institute Genome Sequencing Platform"/>
            <person name="Ma L.-J."/>
            <person name="Dead R."/>
            <person name="Young S."/>
            <person name="Zeng Q."/>
            <person name="Koehrsen M."/>
            <person name="Alvarado L."/>
            <person name="Berlin A."/>
            <person name="Chapman S.B."/>
            <person name="Chen Z."/>
            <person name="Freedman E."/>
            <person name="Gellesch M."/>
            <person name="Goldberg J."/>
            <person name="Griggs A."/>
            <person name="Gujja S."/>
            <person name="Heilman E.R."/>
            <person name="Heiman D."/>
            <person name="Hepburn T."/>
            <person name="Howarth C."/>
            <person name="Jen D."/>
            <person name="Larson L."/>
            <person name="Mehta T."/>
            <person name="Neiman D."/>
            <person name="Pearson M."/>
            <person name="Roberts A."/>
            <person name="Saif S."/>
            <person name="Shea T."/>
            <person name="Shenoy N."/>
            <person name="Sisk P."/>
            <person name="Stolte C."/>
            <person name="Sykes S."/>
            <person name="Walk T."/>
            <person name="White J."/>
            <person name="Yandava C."/>
            <person name="Haas B."/>
            <person name="Nusbaum C."/>
            <person name="Birren B."/>
        </authorList>
    </citation>
    <scope>NUCLEOTIDE SEQUENCE [LARGE SCALE GENOMIC DNA]</scope>
    <source>
        <strain evidence="15">R3-111a-1</strain>
    </source>
</reference>
<evidence type="ECO:0000313" key="13">
    <source>
        <dbReference type="EMBL" id="EJT72249.1"/>
    </source>
</evidence>
<evidence type="ECO:0000256" key="7">
    <source>
        <dbReference type="ARBA" id="ARBA00023128"/>
    </source>
</evidence>
<proteinExistence type="inferred from homology"/>
<dbReference type="GeneID" id="20349573"/>
<evidence type="ECO:0000256" key="10">
    <source>
        <dbReference type="RuleBase" id="RU364128"/>
    </source>
</evidence>
<name>J3P6H5_GAET3</name>
<keyword evidence="6 11" id="KW-0175">Coiled coil</keyword>
<feature type="compositionally biased region" description="Pro residues" evidence="12">
    <location>
        <begin position="367"/>
        <end position="396"/>
    </location>
</feature>
<dbReference type="HOGENOM" id="CLU_025632_1_0_1"/>
<evidence type="ECO:0000256" key="12">
    <source>
        <dbReference type="SAM" id="MobiDB-lite"/>
    </source>
</evidence>
<dbReference type="EMBL" id="GL385399">
    <property type="protein sequence ID" value="EJT72249.1"/>
    <property type="molecule type" value="Genomic_DNA"/>
</dbReference>
<dbReference type="InterPro" id="IPR008839">
    <property type="entry name" value="MDM33_fungi"/>
</dbReference>
<reference evidence="13" key="3">
    <citation type="submission" date="2010-09" db="EMBL/GenBank/DDBJ databases">
        <title>Annotation of Gaeumannomyces graminis var. tritici R3-111a-1.</title>
        <authorList>
            <consortium name="The Broad Institute Genome Sequencing Platform"/>
            <person name="Ma L.-J."/>
            <person name="Dead R."/>
            <person name="Young S.K."/>
            <person name="Zeng Q."/>
            <person name="Gargeya S."/>
            <person name="Fitzgerald M."/>
            <person name="Haas B."/>
            <person name="Abouelleil A."/>
            <person name="Alvarado L."/>
            <person name="Arachchi H.M."/>
            <person name="Berlin A."/>
            <person name="Brown A."/>
            <person name="Chapman S.B."/>
            <person name="Chen Z."/>
            <person name="Dunbar C."/>
            <person name="Freedman E."/>
            <person name="Gearin G."/>
            <person name="Gellesch M."/>
            <person name="Goldberg J."/>
            <person name="Griggs A."/>
            <person name="Gujja S."/>
            <person name="Heiman D."/>
            <person name="Howarth C."/>
            <person name="Larson L."/>
            <person name="Lui A."/>
            <person name="MacDonald P.J.P."/>
            <person name="Mehta T."/>
            <person name="Montmayeur A."/>
            <person name="Murphy C."/>
            <person name="Neiman D."/>
            <person name="Pearson M."/>
            <person name="Priest M."/>
            <person name="Roberts A."/>
            <person name="Saif S."/>
            <person name="Shea T."/>
            <person name="Shenoy N."/>
            <person name="Sisk P."/>
            <person name="Stolte C."/>
            <person name="Sykes S."/>
            <person name="Yandava C."/>
            <person name="Wortman J."/>
            <person name="Nusbaum C."/>
            <person name="Birren B."/>
        </authorList>
    </citation>
    <scope>NUCLEOTIDE SEQUENCE</scope>
    <source>
        <strain evidence="13">R3-111a-1</strain>
    </source>
</reference>
<dbReference type="EnsemblFungi" id="EJT72249">
    <property type="protein sequence ID" value="EJT72249"/>
    <property type="gene ID" value="GGTG_09115"/>
</dbReference>
<evidence type="ECO:0000256" key="2">
    <source>
        <dbReference type="ARBA" id="ARBA00022692"/>
    </source>
</evidence>
<evidence type="ECO:0000256" key="3">
    <source>
        <dbReference type="ARBA" id="ARBA00022792"/>
    </source>
</evidence>
<dbReference type="PANTHER" id="PTHR31961:SF3">
    <property type="entry name" value="SENSITIVE TO HIGH EXPRESSION PROTEIN 9, MITOCHONDRIAL"/>
    <property type="match status" value="1"/>
</dbReference>
<evidence type="ECO:0000256" key="11">
    <source>
        <dbReference type="SAM" id="Coils"/>
    </source>
</evidence>
<comment type="function">
    <text evidence="9">Required for the maintenance of the structure of the mitochondrial inner membrane. Involved in mitochondrial morphology. Causes growth arrest when highly overexpressed.</text>
</comment>
<dbReference type="VEuPathDB" id="FungiDB:GGTG_09115"/>
<dbReference type="AlphaFoldDB" id="J3P6H5"/>
<feature type="region of interest" description="Disordered" evidence="12">
    <location>
        <begin position="366"/>
        <end position="404"/>
    </location>
</feature>
<reference evidence="14" key="5">
    <citation type="submission" date="2018-04" db="UniProtKB">
        <authorList>
            <consortium name="EnsemblFungi"/>
        </authorList>
    </citation>
    <scope>IDENTIFICATION</scope>
    <source>
        <strain evidence="14">R3-111a-1</strain>
    </source>
</reference>
<accession>J3P6H5</accession>
<keyword evidence="15" id="KW-1185">Reference proteome</keyword>
<dbReference type="GO" id="GO:0005743">
    <property type="term" value="C:mitochondrial inner membrane"/>
    <property type="evidence" value="ECO:0007669"/>
    <property type="project" value="UniProtKB-SubCell"/>
</dbReference>
<keyword evidence="7 10" id="KW-0496">Mitochondrion</keyword>
<dbReference type="OrthoDB" id="5595506at2759"/>
<evidence type="ECO:0000256" key="6">
    <source>
        <dbReference type="ARBA" id="ARBA00023054"/>
    </source>
</evidence>
<feature type="region of interest" description="Disordered" evidence="12">
    <location>
        <begin position="22"/>
        <end position="142"/>
    </location>
</feature>
<evidence type="ECO:0000256" key="4">
    <source>
        <dbReference type="ARBA" id="ARBA00022946"/>
    </source>
</evidence>
<feature type="compositionally biased region" description="Low complexity" evidence="12">
    <location>
        <begin position="89"/>
        <end position="98"/>
    </location>
</feature>
<keyword evidence="2 10" id="KW-0812">Transmembrane</keyword>
<feature type="compositionally biased region" description="Low complexity" evidence="12">
    <location>
        <begin position="22"/>
        <end position="41"/>
    </location>
</feature>
<comment type="similarity">
    <text evidence="1 10">Belongs to the SHE9 family.</text>
</comment>
<comment type="subunit">
    <text evidence="10">Homooligomer.</text>
</comment>
<evidence type="ECO:0000256" key="1">
    <source>
        <dbReference type="ARBA" id="ARBA00007472"/>
    </source>
</evidence>
<sequence>MATPTPFRPLLGPSRILLGSLRASRRASSSSAPLAAAAARCIGRHHRHAAASRSFSSLPPSRPNDPDIERIIQQAEAAAAKTPPPPSTSPNTPNSSPTERPEEAAIPEPGPEPQPKTSTRKTPPEDGDFKPTDGRPSPFSHFMDNLQTRFLAGTQTLNELTGYDSIEGIKRRNAQLEAQLSEAQTTLRDARARYKTAHSARASTQREVTTLLARKDSWAPPDLERFTHLYRHDHALEAEAARAAEALTEAEADEAALSQRLNSGIMRRYHEEQIWSDRIRRASTWGTWGLMGVNVLLFLAFQFVAEPWRRRRLVTSIAEGEKGVLDEVRRELEAVRSSLASFEKAGNAARGGGAAAAAAAAAAPIAATPPPPPPPPADDVAVPSPPPLKPMSPPPQRSSWSELASDPKLWRPAVTDLCSDLCSERRVQLRMRDVSVIALESALAGAIVVVTATSLVFRR</sequence>
<evidence type="ECO:0000313" key="15">
    <source>
        <dbReference type="Proteomes" id="UP000006039"/>
    </source>
</evidence>
<feature type="compositionally biased region" description="Basic and acidic residues" evidence="12">
    <location>
        <begin position="122"/>
        <end position="133"/>
    </location>
</feature>
<dbReference type="RefSeq" id="XP_009225223.1">
    <property type="nucleotide sequence ID" value="XM_009226959.1"/>
</dbReference>
<feature type="coiled-coil region" evidence="11">
    <location>
        <begin position="166"/>
        <end position="193"/>
    </location>
</feature>
<comment type="subcellular location">
    <subcellularLocation>
        <location evidence="10">Mitochondrion inner membrane</location>
        <topology evidence="10">Multi-pass membrane protein</topology>
    </subcellularLocation>
</comment>
<dbReference type="eggNOG" id="ENOG502QQ1E">
    <property type="taxonomic scope" value="Eukaryota"/>
</dbReference>
<keyword evidence="3 10" id="KW-0999">Mitochondrion inner membrane</keyword>
<feature type="transmembrane region" description="Helical" evidence="10">
    <location>
        <begin position="285"/>
        <end position="305"/>
    </location>
</feature>
<feature type="compositionally biased region" description="Low complexity" evidence="12">
    <location>
        <begin position="71"/>
        <end position="80"/>
    </location>
</feature>
<evidence type="ECO:0000256" key="5">
    <source>
        <dbReference type="ARBA" id="ARBA00022989"/>
    </source>
</evidence>
<gene>
    <name evidence="14" type="primary">20349573</name>
    <name evidence="13" type="ORF">GGTG_09115</name>
</gene>
<keyword evidence="5 10" id="KW-1133">Transmembrane helix</keyword>
<organism evidence="13">
    <name type="scientific">Gaeumannomyces tritici (strain R3-111a-1)</name>
    <name type="common">Wheat and barley take-all root rot fungus</name>
    <name type="synonym">Gaeumannomyces graminis var. tritici</name>
    <dbReference type="NCBI Taxonomy" id="644352"/>
    <lineage>
        <taxon>Eukaryota</taxon>
        <taxon>Fungi</taxon>
        <taxon>Dikarya</taxon>
        <taxon>Ascomycota</taxon>
        <taxon>Pezizomycotina</taxon>
        <taxon>Sordariomycetes</taxon>
        <taxon>Sordariomycetidae</taxon>
        <taxon>Magnaporthales</taxon>
        <taxon>Magnaporthaceae</taxon>
        <taxon>Gaeumannomyces</taxon>
    </lineage>
</organism>